<dbReference type="Proteomes" id="UP000054725">
    <property type="component" value="Unassembled WGS sequence"/>
</dbReference>
<dbReference type="PATRIC" id="fig|45070.6.peg.424"/>
<dbReference type="STRING" id="45070.Lnau_0401"/>
<accession>A0A0W0X2W5</accession>
<dbReference type="RefSeq" id="WP_058503480.1">
    <property type="nucleotide sequence ID" value="NZ_CAAAIF010000005.1"/>
</dbReference>
<evidence type="ECO:0000313" key="1">
    <source>
        <dbReference type="EMBL" id="KTD38907.1"/>
    </source>
</evidence>
<dbReference type="OrthoDB" id="5652847at2"/>
<protein>
    <submittedName>
        <fullName evidence="1">Uncharacterized protein</fullName>
    </submittedName>
</protein>
<gene>
    <name evidence="1" type="ORF">Lnau_0401</name>
</gene>
<comment type="caution">
    <text evidence="1">The sequence shown here is derived from an EMBL/GenBank/DDBJ whole genome shotgun (WGS) entry which is preliminary data.</text>
</comment>
<evidence type="ECO:0000313" key="2">
    <source>
        <dbReference type="Proteomes" id="UP000054725"/>
    </source>
</evidence>
<dbReference type="EMBL" id="LNYO01000004">
    <property type="protein sequence ID" value="KTD38907.1"/>
    <property type="molecule type" value="Genomic_DNA"/>
</dbReference>
<proteinExistence type="predicted"/>
<reference evidence="1 2" key="1">
    <citation type="submission" date="2015-11" db="EMBL/GenBank/DDBJ databases">
        <title>Genomic analysis of 38 Legionella species identifies large and diverse effector repertoires.</title>
        <authorList>
            <person name="Burstein D."/>
            <person name="Amaro F."/>
            <person name="Zusman T."/>
            <person name="Lifshitz Z."/>
            <person name="Cohen O."/>
            <person name="Gilbert J.A."/>
            <person name="Pupko T."/>
            <person name="Shuman H.A."/>
            <person name="Segal G."/>
        </authorList>
    </citation>
    <scope>NUCLEOTIDE SEQUENCE [LARGE SCALE GENOMIC DNA]</scope>
    <source>
        <strain evidence="1 2">ATCC 49506</strain>
    </source>
</reference>
<keyword evidence="2" id="KW-1185">Reference proteome</keyword>
<dbReference type="AlphaFoldDB" id="A0A0W0X2W5"/>
<name>A0A0W0X2W5_9GAMM</name>
<organism evidence="1 2">
    <name type="scientific">Legionella nautarum</name>
    <dbReference type="NCBI Taxonomy" id="45070"/>
    <lineage>
        <taxon>Bacteria</taxon>
        <taxon>Pseudomonadati</taxon>
        <taxon>Pseudomonadota</taxon>
        <taxon>Gammaproteobacteria</taxon>
        <taxon>Legionellales</taxon>
        <taxon>Legionellaceae</taxon>
        <taxon>Legionella</taxon>
    </lineage>
</organism>
<sequence length="388" mass="45700">MGKYVNILDEKIKTKSSYSRYQYQSYMTGPEWRNVEMAEELATFLREGNSIFQFPYFRQVADLWRVFYNSYSAARKYNSAWEIWTSEYMVMDVFIAMFTTLEMIPKGVISLMLYPFLKKDNNSTMQQKVADYFERYAADLQTIPFYDHHYKENRAALAEAYNSCENKTWVDWFTWKSLSIELWARRWISKPLSYWFHQEGNTVEATTDILVKYRAEDVDNREEAQEQFRQYLAAANHKLQSTVSGDLEVSVVGNEVGDDVYTRMRIDKDSMEQKFVVYGRLRGPRYALFQPVVRSLAEQDIHVKKIAGQDHVQVKCVVTAPEEQLEDKVASLNAKANITHATPLYTYGDRIHDKTRRVCLFDVPVKELEDTLYGFDEEEVEVKFIHNF</sequence>